<feature type="signal peptide" evidence="1">
    <location>
        <begin position="1"/>
        <end position="19"/>
    </location>
</feature>
<evidence type="ECO:0000313" key="3">
    <source>
        <dbReference type="Proteomes" id="UP000284375"/>
    </source>
</evidence>
<accession>A0A423VX29</accession>
<dbReference type="EMBL" id="LJZO01000023">
    <property type="protein sequence ID" value="ROV95643.1"/>
    <property type="molecule type" value="Genomic_DNA"/>
</dbReference>
<organism evidence="2 3">
    <name type="scientific">Cytospora chrysosperma</name>
    <name type="common">Cytospora canker fungus</name>
    <name type="synonym">Sphaeria chrysosperma</name>
    <dbReference type="NCBI Taxonomy" id="252740"/>
    <lineage>
        <taxon>Eukaryota</taxon>
        <taxon>Fungi</taxon>
        <taxon>Dikarya</taxon>
        <taxon>Ascomycota</taxon>
        <taxon>Pezizomycotina</taxon>
        <taxon>Sordariomycetes</taxon>
        <taxon>Sordariomycetidae</taxon>
        <taxon>Diaporthales</taxon>
        <taxon>Cytosporaceae</taxon>
        <taxon>Cytospora</taxon>
    </lineage>
</organism>
<dbReference type="Proteomes" id="UP000284375">
    <property type="component" value="Unassembled WGS sequence"/>
</dbReference>
<evidence type="ECO:0000313" key="2">
    <source>
        <dbReference type="EMBL" id="ROV95643.1"/>
    </source>
</evidence>
<comment type="caution">
    <text evidence="2">The sequence shown here is derived from an EMBL/GenBank/DDBJ whole genome shotgun (WGS) entry which is preliminary data.</text>
</comment>
<feature type="chain" id="PRO_5019247832" description="Extracellular membrane protein CFEM domain-containing protein" evidence="1">
    <location>
        <begin position="20"/>
        <end position="184"/>
    </location>
</feature>
<keyword evidence="1" id="KW-0732">Signal</keyword>
<evidence type="ECO:0000256" key="1">
    <source>
        <dbReference type="SAM" id="SignalP"/>
    </source>
</evidence>
<reference evidence="2 3" key="1">
    <citation type="submission" date="2015-09" db="EMBL/GenBank/DDBJ databases">
        <title>Host preference determinants of Valsa canker pathogens revealed by comparative genomics.</title>
        <authorList>
            <person name="Yin Z."/>
            <person name="Huang L."/>
        </authorList>
    </citation>
    <scope>NUCLEOTIDE SEQUENCE [LARGE SCALE GENOMIC DNA]</scope>
    <source>
        <strain evidence="2 3">YSFL</strain>
    </source>
</reference>
<gene>
    <name evidence="2" type="ORF">VSDG_05288</name>
</gene>
<dbReference type="AlphaFoldDB" id="A0A423VX29"/>
<name>A0A423VX29_CYTCH</name>
<evidence type="ECO:0008006" key="4">
    <source>
        <dbReference type="Google" id="ProtNLM"/>
    </source>
</evidence>
<sequence length="184" mass="19323">MKLIFRLLAATFAMVIVKCQTTPSATSSVEAMTTDYPTETTTSFASSQSDCPTVTLTSKVCQTCAIPDCVQIRPVTQPCGCPSAIPTVFVDYPCESGCGAIGCAADYVFFTENCTVPTSSLVSDSSTTTLAASTASWIGAVLNGTNTTTSRTTIFGTSTSFVSASPSIAAARRMRPFWAVWLNI</sequence>
<keyword evidence="3" id="KW-1185">Reference proteome</keyword>
<proteinExistence type="predicted"/>
<dbReference type="OrthoDB" id="4578803at2759"/>
<protein>
    <recommendedName>
        <fullName evidence="4">Extracellular membrane protein CFEM domain-containing protein</fullName>
    </recommendedName>
</protein>